<dbReference type="Proteomes" id="UP001150603">
    <property type="component" value="Unassembled WGS sequence"/>
</dbReference>
<name>A0ACC1J5Y7_9FUNG</name>
<gene>
    <name evidence="1" type="ORF">FBU59_004390</name>
</gene>
<accession>A0ACC1J5Y7</accession>
<comment type="caution">
    <text evidence="1">The sequence shown here is derived from an EMBL/GenBank/DDBJ whole genome shotgun (WGS) entry which is preliminary data.</text>
</comment>
<proteinExistence type="predicted"/>
<sequence length="580" mass="62348">MDHGAHLFTADIDNSNNQLPSITTAPPSNQSPMHSPSTAGTPSSSATPTISPTTNSASAADLNLSISQAQSFGEHSLPQYSLPPASSIQQQTYASAFGAAQPQASSVSSGYHTSAQYVPHDQQPPLAPLQFGPLGVINPHRSQAGFPYEFDPTDSGCRGASIYQSADMDAANVGGQPPQQLGTAGYIRHVGSVAVGSQMHPPQMQPSHSQQSLMELQTSTSSNLEHSMRTPNDPSFAPTSNQPIFTTLNFQNSQLQEYDSYARPIKRSGRVTKPKRTPRPPNAFILYRKAKQAEVIRDNPGVSNKDVSCIIGQMWKAEDPSVQDKFREQAELEKKKHKELHPNYKYQPRKPKNKRMAEAAAAAAAAAASVGGALMGVVSGTHEVNTFMSPSVSAMGSASLPSVSKDPSTSSGQFQYSKYHLMMSSGQQPQTPGSQHQVSRGEDYYYRTPSALETQHASHHGGFVNVNMPAQLEIKNGFVSNPSAAYWTPNTPSDGSFANPLAPTNVFQQSGGNGDHQQMRAFESMAQHSGHSTQSFHSTGSFDHQGDYHQHQSQGHHGQQMVGSYSSGLAYQQGQQQSQA</sequence>
<keyword evidence="2" id="KW-1185">Reference proteome</keyword>
<dbReference type="EMBL" id="JANBPW010003115">
    <property type="protein sequence ID" value="KAJ1938599.1"/>
    <property type="molecule type" value="Genomic_DNA"/>
</dbReference>
<evidence type="ECO:0000313" key="2">
    <source>
        <dbReference type="Proteomes" id="UP001150603"/>
    </source>
</evidence>
<evidence type="ECO:0000313" key="1">
    <source>
        <dbReference type="EMBL" id="KAJ1938599.1"/>
    </source>
</evidence>
<organism evidence="1 2">
    <name type="scientific">Linderina macrospora</name>
    <dbReference type="NCBI Taxonomy" id="4868"/>
    <lineage>
        <taxon>Eukaryota</taxon>
        <taxon>Fungi</taxon>
        <taxon>Fungi incertae sedis</taxon>
        <taxon>Zoopagomycota</taxon>
        <taxon>Kickxellomycotina</taxon>
        <taxon>Kickxellomycetes</taxon>
        <taxon>Kickxellales</taxon>
        <taxon>Kickxellaceae</taxon>
        <taxon>Linderina</taxon>
    </lineage>
</organism>
<reference evidence="1" key="1">
    <citation type="submission" date="2022-07" db="EMBL/GenBank/DDBJ databases">
        <title>Phylogenomic reconstructions and comparative analyses of Kickxellomycotina fungi.</title>
        <authorList>
            <person name="Reynolds N.K."/>
            <person name="Stajich J.E."/>
            <person name="Barry K."/>
            <person name="Grigoriev I.V."/>
            <person name="Crous P."/>
            <person name="Smith M.E."/>
        </authorList>
    </citation>
    <scope>NUCLEOTIDE SEQUENCE</scope>
    <source>
        <strain evidence="1">NRRL 5244</strain>
    </source>
</reference>
<feature type="non-terminal residue" evidence="1">
    <location>
        <position position="580"/>
    </location>
</feature>
<protein>
    <submittedName>
        <fullName evidence="1">Uncharacterized protein</fullName>
    </submittedName>
</protein>